<dbReference type="Proteomes" id="UP001268819">
    <property type="component" value="Unassembled WGS sequence"/>
</dbReference>
<dbReference type="EMBL" id="JAVDSG010000001">
    <property type="protein sequence ID" value="MDR6592036.1"/>
    <property type="molecule type" value="Genomic_DNA"/>
</dbReference>
<accession>A0ABU1PMY9</accession>
<dbReference type="InterPro" id="IPR036514">
    <property type="entry name" value="SGNH_hydro_sf"/>
</dbReference>
<dbReference type="Gene3D" id="3.40.50.1110">
    <property type="entry name" value="SGNH hydrolase"/>
    <property type="match status" value="1"/>
</dbReference>
<sequence length="273" mass="28580">MGGTVRGLVVLGDSTTVGVGDPVPGGWRGVGPLLAAAFPDARYLNTSVTGARAGTVRREQLGRALAARPDAAVLVVGMNDVLRSDFDPVALHADLDAVVGALVAAGAVVVTVRFHDHGRVFRLPGPLRRALRARVGELNAVLDAVVRRHGAGCVDLDRLEGAYEPGTWAVDRLHPSELGHRRLAAAFAARLAEAGCEVPGAVSPVCTGGITVTPLHHAGWLVFKGVPWLWRRGRDLVPHAAAILYRSWTGREAVAAPPGALPPPLTAEGQLNR</sequence>
<protein>
    <submittedName>
        <fullName evidence="2">Lysophospholipase L1-like esterase</fullName>
    </submittedName>
</protein>
<dbReference type="Pfam" id="PF13472">
    <property type="entry name" value="Lipase_GDSL_2"/>
    <property type="match status" value="1"/>
</dbReference>
<evidence type="ECO:0000313" key="3">
    <source>
        <dbReference type="Proteomes" id="UP001268819"/>
    </source>
</evidence>
<evidence type="ECO:0000313" key="2">
    <source>
        <dbReference type="EMBL" id="MDR6592036.1"/>
    </source>
</evidence>
<organism evidence="2 3">
    <name type="scientific">Saccharothrix longispora</name>
    <dbReference type="NCBI Taxonomy" id="33920"/>
    <lineage>
        <taxon>Bacteria</taxon>
        <taxon>Bacillati</taxon>
        <taxon>Actinomycetota</taxon>
        <taxon>Actinomycetes</taxon>
        <taxon>Pseudonocardiales</taxon>
        <taxon>Pseudonocardiaceae</taxon>
        <taxon>Saccharothrix</taxon>
    </lineage>
</organism>
<reference evidence="2 3" key="1">
    <citation type="submission" date="2023-07" db="EMBL/GenBank/DDBJ databases">
        <title>Sequencing the genomes of 1000 actinobacteria strains.</title>
        <authorList>
            <person name="Klenk H.-P."/>
        </authorList>
    </citation>
    <scope>NUCLEOTIDE SEQUENCE [LARGE SCALE GENOMIC DNA]</scope>
    <source>
        <strain evidence="2 3">DSM 43749</strain>
    </source>
</reference>
<feature type="domain" description="SGNH hydrolase-type esterase" evidence="1">
    <location>
        <begin position="10"/>
        <end position="182"/>
    </location>
</feature>
<comment type="caution">
    <text evidence="2">The sequence shown here is derived from an EMBL/GenBank/DDBJ whole genome shotgun (WGS) entry which is preliminary data.</text>
</comment>
<dbReference type="PANTHER" id="PTHR43784">
    <property type="entry name" value="GDSL-LIKE LIPASE/ACYLHYDROLASE, PUTATIVE (AFU_ORTHOLOGUE AFUA_2G00820)-RELATED"/>
    <property type="match status" value="1"/>
</dbReference>
<gene>
    <name evidence="2" type="ORF">J2S66_000420</name>
</gene>
<dbReference type="CDD" id="cd01832">
    <property type="entry name" value="SGNH_hydrolase_like_1"/>
    <property type="match status" value="1"/>
</dbReference>
<keyword evidence="3" id="KW-1185">Reference proteome</keyword>
<dbReference type="InterPro" id="IPR053140">
    <property type="entry name" value="GDSL_Rv0518-like"/>
</dbReference>
<dbReference type="InterPro" id="IPR013830">
    <property type="entry name" value="SGNH_hydro"/>
</dbReference>
<name>A0ABU1PMY9_9PSEU</name>
<proteinExistence type="predicted"/>
<dbReference type="RefSeq" id="WP_310303069.1">
    <property type="nucleotide sequence ID" value="NZ_BAAAXB010000001.1"/>
</dbReference>
<dbReference type="PANTHER" id="PTHR43784:SF2">
    <property type="entry name" value="GDSL-LIKE LIPASE_ACYLHYDROLASE, PUTATIVE (AFU_ORTHOLOGUE AFUA_2G00820)-RELATED"/>
    <property type="match status" value="1"/>
</dbReference>
<evidence type="ECO:0000259" key="1">
    <source>
        <dbReference type="Pfam" id="PF13472"/>
    </source>
</evidence>
<dbReference type="SUPFAM" id="SSF52266">
    <property type="entry name" value="SGNH hydrolase"/>
    <property type="match status" value="1"/>
</dbReference>